<sequence length="636" mass="70581">MMAVLPGDNPIAVLPVDKQMGIPPLNSLPVGYRFRPTDEELVNHYLRLKINGADSQVSVIREVDICKLEPWDLPDLSVVESNDNEWFFFCPKDRKYQNGQRLNRATERGYWKATGKDRNIVTKKGAKIGMKKTLVYYVGRAPEGKRTHWVIHEYRATDKSLDGSHPGQGAFVLCRLFRKNDLKQDERVENSNIDAEQNALVAKSPTEDESSEPATPLVVIQPLSDGDKAYTAKFPKDEMYGKQIPIESHSNSCIADDTDDQMLDITSIPPVQDLEKEWGNFCDPSSQTLDWKIFSPLHSQLQVELGSSYLQAPLNNDICAYQKDVQFQYGTNALDINDFLDSVIISSDEFSCEDSGQELASHQIDTKNYSITGPMIKDSGSCSESEAEVTQRLVEPDFFDPEVLWGNFDQDTALKREVNSIEATVLEARGAPYVSNDNAVGNLGFIQNTYPGHYGYPAGFGGTHVPNFLKVAQSGGFNNVVSSDADTGTGIKLRTRQMHNQPNDMQTRPQGTANRRIRFQVKMQVGPVECRMRTDSSQGAESHQAVIEGEKASDEHSSTASDTTHEEYEGVSGEADDLSTRVKDADDSPVQESLDVSSKTATKLSSSSHVYMSKVLVVASLLVVFIGVWGCFRLCV</sequence>
<dbReference type="SUPFAM" id="SSF101941">
    <property type="entry name" value="NAC domain"/>
    <property type="match status" value="1"/>
</dbReference>
<dbReference type="InterPro" id="IPR003441">
    <property type="entry name" value="NAC-dom"/>
</dbReference>
<evidence type="ECO:0000256" key="11">
    <source>
        <dbReference type="SAM" id="MobiDB-lite"/>
    </source>
</evidence>
<feature type="region of interest" description="Disordered" evidence="11">
    <location>
        <begin position="528"/>
        <end position="599"/>
    </location>
</feature>
<evidence type="ECO:0000256" key="5">
    <source>
        <dbReference type="ARBA" id="ARBA00023015"/>
    </source>
</evidence>
<dbReference type="PROSITE" id="PS51005">
    <property type="entry name" value="NAC"/>
    <property type="match status" value="1"/>
</dbReference>
<feature type="compositionally biased region" description="Basic and acidic residues" evidence="11">
    <location>
        <begin position="548"/>
        <end position="568"/>
    </location>
</feature>
<evidence type="ECO:0000256" key="10">
    <source>
        <dbReference type="ARBA" id="ARBA00023242"/>
    </source>
</evidence>
<evidence type="ECO:0000256" key="2">
    <source>
        <dbReference type="ARBA" id="ARBA00004167"/>
    </source>
</evidence>
<keyword evidence="5" id="KW-0805">Transcription regulation</keyword>
<keyword evidence="9" id="KW-0804">Transcription</keyword>
<dbReference type="Proteomes" id="UP000823775">
    <property type="component" value="Unassembled WGS sequence"/>
</dbReference>
<evidence type="ECO:0000256" key="9">
    <source>
        <dbReference type="ARBA" id="ARBA00023163"/>
    </source>
</evidence>
<evidence type="ECO:0000256" key="4">
    <source>
        <dbReference type="ARBA" id="ARBA00022989"/>
    </source>
</evidence>
<evidence type="ECO:0000313" key="15">
    <source>
        <dbReference type="Proteomes" id="UP000823775"/>
    </source>
</evidence>
<dbReference type="Pfam" id="PF02365">
    <property type="entry name" value="NAM"/>
    <property type="match status" value="1"/>
</dbReference>
<gene>
    <name evidence="14" type="ORF">HAX54_046054</name>
</gene>
<evidence type="ECO:0000256" key="6">
    <source>
        <dbReference type="ARBA" id="ARBA00023125"/>
    </source>
</evidence>
<comment type="caution">
    <text evidence="14">The sequence shown here is derived from an EMBL/GenBank/DDBJ whole genome shotgun (WGS) entry which is preliminary data.</text>
</comment>
<organism evidence="14 15">
    <name type="scientific">Datura stramonium</name>
    <name type="common">Jimsonweed</name>
    <name type="synonym">Common thornapple</name>
    <dbReference type="NCBI Taxonomy" id="4076"/>
    <lineage>
        <taxon>Eukaryota</taxon>
        <taxon>Viridiplantae</taxon>
        <taxon>Streptophyta</taxon>
        <taxon>Embryophyta</taxon>
        <taxon>Tracheophyta</taxon>
        <taxon>Spermatophyta</taxon>
        <taxon>Magnoliopsida</taxon>
        <taxon>eudicotyledons</taxon>
        <taxon>Gunneridae</taxon>
        <taxon>Pentapetalae</taxon>
        <taxon>asterids</taxon>
        <taxon>lamiids</taxon>
        <taxon>Solanales</taxon>
        <taxon>Solanaceae</taxon>
        <taxon>Solanoideae</taxon>
        <taxon>Datureae</taxon>
        <taxon>Datura</taxon>
    </lineage>
</organism>
<evidence type="ECO:0000256" key="3">
    <source>
        <dbReference type="ARBA" id="ARBA00022692"/>
    </source>
</evidence>
<reference evidence="14 15" key="1">
    <citation type="journal article" date="2021" name="BMC Genomics">
        <title>Datura genome reveals duplications of psychoactive alkaloid biosynthetic genes and high mutation rate following tissue culture.</title>
        <authorList>
            <person name="Rajewski A."/>
            <person name="Carter-House D."/>
            <person name="Stajich J."/>
            <person name="Litt A."/>
        </authorList>
    </citation>
    <scope>NUCLEOTIDE SEQUENCE [LARGE SCALE GENOMIC DNA]</scope>
    <source>
        <strain evidence="14">AR-01</strain>
    </source>
</reference>
<evidence type="ECO:0000256" key="12">
    <source>
        <dbReference type="SAM" id="Phobius"/>
    </source>
</evidence>
<keyword evidence="8" id="KW-0010">Activator</keyword>
<comment type="subcellular location">
    <subcellularLocation>
        <location evidence="2">Membrane</location>
        <topology evidence="2">Single-pass membrane protein</topology>
    </subcellularLocation>
    <subcellularLocation>
        <location evidence="1">Nucleus</location>
    </subcellularLocation>
</comment>
<feature type="region of interest" description="Disordered" evidence="11">
    <location>
        <begin position="187"/>
        <end position="214"/>
    </location>
</feature>
<evidence type="ECO:0000313" key="14">
    <source>
        <dbReference type="EMBL" id="MCD7461408.1"/>
    </source>
</evidence>
<name>A0ABS8SR76_DATST</name>
<accession>A0ABS8SR76</accession>
<feature type="transmembrane region" description="Helical" evidence="12">
    <location>
        <begin position="611"/>
        <end position="632"/>
    </location>
</feature>
<evidence type="ECO:0000256" key="8">
    <source>
        <dbReference type="ARBA" id="ARBA00023159"/>
    </source>
</evidence>
<evidence type="ECO:0000256" key="1">
    <source>
        <dbReference type="ARBA" id="ARBA00004123"/>
    </source>
</evidence>
<dbReference type="InterPro" id="IPR036093">
    <property type="entry name" value="NAC_dom_sf"/>
</dbReference>
<dbReference type="PANTHER" id="PTHR31744">
    <property type="entry name" value="PROTEIN CUP-SHAPED COTYLEDON 2-RELATED"/>
    <property type="match status" value="1"/>
</dbReference>
<dbReference type="EMBL" id="JACEIK010000721">
    <property type="protein sequence ID" value="MCD7461408.1"/>
    <property type="molecule type" value="Genomic_DNA"/>
</dbReference>
<keyword evidence="15" id="KW-1185">Reference proteome</keyword>
<keyword evidence="6" id="KW-0238">DNA-binding</keyword>
<proteinExistence type="predicted"/>
<protein>
    <recommendedName>
        <fullName evidence="13">NAC domain-containing protein</fullName>
    </recommendedName>
</protein>
<keyword evidence="3 12" id="KW-0812">Transmembrane</keyword>
<keyword evidence="7 12" id="KW-0472">Membrane</keyword>
<evidence type="ECO:0000259" key="13">
    <source>
        <dbReference type="PROSITE" id="PS51005"/>
    </source>
</evidence>
<feature type="domain" description="NAC" evidence="13">
    <location>
        <begin position="28"/>
        <end position="179"/>
    </location>
</feature>
<evidence type="ECO:0000256" key="7">
    <source>
        <dbReference type="ARBA" id="ARBA00023136"/>
    </source>
</evidence>
<keyword evidence="10" id="KW-0539">Nucleus</keyword>
<dbReference type="Gene3D" id="2.170.150.80">
    <property type="entry name" value="NAC domain"/>
    <property type="match status" value="1"/>
</dbReference>
<dbReference type="PANTHER" id="PTHR31744:SF216">
    <property type="entry name" value="NAC TRANSCRIPTION FACTOR"/>
    <property type="match status" value="1"/>
</dbReference>
<keyword evidence="4 12" id="KW-1133">Transmembrane helix</keyword>